<dbReference type="AlphaFoldDB" id="A0A380FFR2"/>
<dbReference type="Proteomes" id="UP000255277">
    <property type="component" value="Unassembled WGS sequence"/>
</dbReference>
<gene>
    <name evidence="2" type="primary">bshC_2</name>
    <name evidence="2" type="ORF">NCTC12195_02047</name>
</gene>
<proteinExistence type="predicted"/>
<dbReference type="InterPro" id="IPR055398">
    <property type="entry name" value="Rossmann-like_BshC"/>
</dbReference>
<dbReference type="Pfam" id="PF10079">
    <property type="entry name" value="Rossmann-like_BshC"/>
    <property type="match status" value="1"/>
</dbReference>
<dbReference type="EMBL" id="UHDK01000001">
    <property type="protein sequence ID" value="SUM32600.1"/>
    <property type="molecule type" value="Genomic_DNA"/>
</dbReference>
<accession>A0A380FFR2</accession>
<reference evidence="2 3" key="1">
    <citation type="submission" date="2018-06" db="EMBL/GenBank/DDBJ databases">
        <authorList>
            <consortium name="Pathogen Informatics"/>
            <person name="Doyle S."/>
        </authorList>
    </citation>
    <scope>NUCLEOTIDE SEQUENCE [LARGE SCALE GENOMIC DNA]</scope>
    <source>
        <strain evidence="2 3">NCTC12195</strain>
    </source>
</reference>
<protein>
    <submittedName>
        <fullName evidence="2">Bacillithiol biosynthesis cysteine-adding enzyme BshC</fullName>
    </submittedName>
</protein>
<sequence>MFKALLNEIFKAYGVLFIDANDEGLREVEKPFIKQLIIQHHEVDTAFRATQARTKESGLEQMIQTDTNVSLILTRR</sequence>
<feature type="domain" description="Bacillithiol biosynthesis BshC N-terminal Rossmann-like" evidence="1">
    <location>
        <begin position="1"/>
        <end position="68"/>
    </location>
</feature>
<evidence type="ECO:0000313" key="2">
    <source>
        <dbReference type="EMBL" id="SUM32600.1"/>
    </source>
</evidence>
<evidence type="ECO:0000259" key="1">
    <source>
        <dbReference type="Pfam" id="PF10079"/>
    </source>
</evidence>
<organism evidence="2 3">
    <name type="scientific">Staphylococcus gallinarum</name>
    <dbReference type="NCBI Taxonomy" id="1293"/>
    <lineage>
        <taxon>Bacteria</taxon>
        <taxon>Bacillati</taxon>
        <taxon>Bacillota</taxon>
        <taxon>Bacilli</taxon>
        <taxon>Bacillales</taxon>
        <taxon>Staphylococcaceae</taxon>
        <taxon>Staphylococcus</taxon>
    </lineage>
</organism>
<name>A0A380FFR2_STAGA</name>
<evidence type="ECO:0000313" key="3">
    <source>
        <dbReference type="Proteomes" id="UP000255277"/>
    </source>
</evidence>